<dbReference type="Pfam" id="PF18436">
    <property type="entry name" value="HECW1_helix"/>
    <property type="match status" value="1"/>
</dbReference>
<evidence type="ECO:0000259" key="10">
    <source>
        <dbReference type="PROSITE" id="PS50237"/>
    </source>
</evidence>
<feature type="domain" description="WW" evidence="9">
    <location>
        <begin position="552"/>
        <end position="585"/>
    </location>
</feature>
<evidence type="ECO:0000313" key="11">
    <source>
        <dbReference type="EMBL" id="KAK2146405.1"/>
    </source>
</evidence>
<dbReference type="Pfam" id="PF00632">
    <property type="entry name" value="HECT"/>
    <property type="match status" value="2"/>
</dbReference>
<evidence type="ECO:0000313" key="12">
    <source>
        <dbReference type="Proteomes" id="UP001208570"/>
    </source>
</evidence>
<dbReference type="CDD" id="cd00201">
    <property type="entry name" value="WW"/>
    <property type="match status" value="1"/>
</dbReference>
<dbReference type="GO" id="GO:0005737">
    <property type="term" value="C:cytoplasm"/>
    <property type="evidence" value="ECO:0007669"/>
    <property type="project" value="UniProtKB-ARBA"/>
</dbReference>
<dbReference type="SUPFAM" id="SSF56204">
    <property type="entry name" value="Hect, E3 ligase catalytic domain"/>
    <property type="match status" value="1"/>
</dbReference>
<dbReference type="InterPro" id="IPR040524">
    <property type="entry name" value="HECW1_helix"/>
</dbReference>
<feature type="compositionally biased region" description="Polar residues" evidence="8">
    <location>
        <begin position="638"/>
        <end position="659"/>
    </location>
</feature>
<dbReference type="FunFam" id="3.30.2160.10:FF:000001">
    <property type="entry name" value="E3 ubiquitin-protein ligase NEDD4-like"/>
    <property type="match status" value="1"/>
</dbReference>
<proteinExistence type="predicted"/>
<dbReference type="GO" id="GO:0061630">
    <property type="term" value="F:ubiquitin protein ligase activity"/>
    <property type="evidence" value="ECO:0007669"/>
    <property type="project" value="UniProtKB-EC"/>
</dbReference>
<evidence type="ECO:0000256" key="1">
    <source>
        <dbReference type="ARBA" id="ARBA00000885"/>
    </source>
</evidence>
<feature type="compositionally biased region" description="Low complexity" evidence="8">
    <location>
        <begin position="144"/>
        <end position="161"/>
    </location>
</feature>
<evidence type="ECO:0000256" key="4">
    <source>
        <dbReference type="ARBA" id="ARBA00022679"/>
    </source>
</evidence>
<dbReference type="PANTHER" id="PTHR11254:SF320">
    <property type="entry name" value="HECT-TYPE E3 UBIQUITIN TRANSFERASE"/>
    <property type="match status" value="1"/>
</dbReference>
<dbReference type="InterPro" id="IPR050409">
    <property type="entry name" value="E3_ubiq-protein_ligase"/>
</dbReference>
<keyword evidence="4" id="KW-0808">Transferase</keyword>
<gene>
    <name evidence="11" type="ORF">LSH36_611g04002</name>
</gene>
<dbReference type="InterPro" id="IPR036020">
    <property type="entry name" value="WW_dom_sf"/>
</dbReference>
<dbReference type="FunFam" id="3.90.1750.10:FF:000079">
    <property type="entry name" value="E3 ubiquitin-protein ligase"/>
    <property type="match status" value="1"/>
</dbReference>
<dbReference type="SMART" id="SM00119">
    <property type="entry name" value="HECTc"/>
    <property type="match status" value="1"/>
</dbReference>
<feature type="region of interest" description="Disordered" evidence="8">
    <location>
        <begin position="457"/>
        <end position="552"/>
    </location>
</feature>
<dbReference type="Gene3D" id="2.20.70.10">
    <property type="match status" value="1"/>
</dbReference>
<feature type="region of interest" description="Disordered" evidence="8">
    <location>
        <begin position="80"/>
        <end position="203"/>
    </location>
</feature>
<feature type="region of interest" description="Disordered" evidence="8">
    <location>
        <begin position="1"/>
        <end position="62"/>
    </location>
</feature>
<evidence type="ECO:0000259" key="9">
    <source>
        <dbReference type="PROSITE" id="PS50020"/>
    </source>
</evidence>
<dbReference type="EMBL" id="JAODUP010000611">
    <property type="protein sequence ID" value="KAK2146405.1"/>
    <property type="molecule type" value="Genomic_DNA"/>
</dbReference>
<dbReference type="FunFam" id="3.30.2410.10:FF:000002">
    <property type="entry name" value="E3 ubiquitin-protein ligase HECW2"/>
    <property type="match status" value="1"/>
</dbReference>
<dbReference type="InterPro" id="IPR035983">
    <property type="entry name" value="Hect_E3_ubiquitin_ligase"/>
</dbReference>
<dbReference type="SMART" id="SM00456">
    <property type="entry name" value="WW"/>
    <property type="match status" value="1"/>
</dbReference>
<feature type="domain" description="HECT" evidence="10">
    <location>
        <begin position="905"/>
        <end position="1206"/>
    </location>
</feature>
<feature type="active site" description="Glycyl thioester intermediate" evidence="7">
    <location>
        <position position="1174"/>
    </location>
</feature>
<evidence type="ECO:0000256" key="8">
    <source>
        <dbReference type="SAM" id="MobiDB-lite"/>
    </source>
</evidence>
<dbReference type="PROSITE" id="PS50020">
    <property type="entry name" value="WW_DOMAIN_2"/>
    <property type="match status" value="1"/>
</dbReference>
<comment type="caution">
    <text evidence="11">The sequence shown here is derived from an EMBL/GenBank/DDBJ whole genome shotgun (WGS) entry which is preliminary data.</text>
</comment>
<protein>
    <recommendedName>
        <fullName evidence="3">HECT-type E3 ubiquitin transferase</fullName>
        <ecNumber evidence="3">2.3.2.26</ecNumber>
    </recommendedName>
</protein>
<dbReference type="AlphaFoldDB" id="A0AAD9J660"/>
<name>A0AAD9J660_9ANNE</name>
<feature type="compositionally biased region" description="Polar residues" evidence="8">
    <location>
        <begin position="529"/>
        <end position="539"/>
    </location>
</feature>
<evidence type="ECO:0000256" key="2">
    <source>
        <dbReference type="ARBA" id="ARBA00004906"/>
    </source>
</evidence>
<dbReference type="Gene3D" id="3.30.2410.10">
    <property type="entry name" value="Hect, E3 ligase catalytic domain"/>
    <property type="match status" value="1"/>
</dbReference>
<dbReference type="CDD" id="cd00078">
    <property type="entry name" value="HECTc"/>
    <property type="match status" value="1"/>
</dbReference>
<dbReference type="PROSITE" id="PS50237">
    <property type="entry name" value="HECT"/>
    <property type="match status" value="1"/>
</dbReference>
<dbReference type="InterPro" id="IPR000569">
    <property type="entry name" value="HECT_dom"/>
</dbReference>
<sequence length="1206" mass="132690">MGERFEDSGNLDDAFSTSPPSIDAVPMIGCSPQIDDVAHHSDIPSVNPAEPTDDASPAGCAPLANKNNAITIIEVAESHSAADVQSHDVPPPLPPRKYRMKKTSNQSESSTDESSVRLPGDTGQSQCSASCDAMVTPEGSCTASGGKPSSSGGSSLLSGLPTREKQASFNSMEAFSGSPEHSSQKKIRTGSGNEAAVHSEMEQSDMAIDAATVEVTEAEVDITMEHAAGEDDVASHTIGNTGEQQNTSLDDEVHLEDDVNLDQSEPHLQYVAELAQSQPIGAHIVVTAQTFSQESSSPVVNNRPHICLPVMPAMHSSTSSQTPPADDIPPSTIASASCPQPVAQATTGSLDPDCGALFNEATDDANVLLVCQSEELTSEDSHDGVSHISSHCSLPGISVRHGSSSESSAGPSQSKVEYLLARDIALDTRQLSAEEVEQHVPGTTDPELQSRLLQHSMITDSPPPTPPPRDRVERIVPLPSGRPPAPPPRDQSSMSTPSPSIPVAHPTVTKTPMVPPMPPPRDSSSMSPQGQQSDSQQIRTPPAGRSREAWRRAQQTGWEARIDSHGRVFYIDHVNRTTTWQRPHVREPAQRTPSITTQDRQQFDRRYESIRRTMSHIRADVAELESEGNTAGVIPEHSGSSIVTPGSSPSPAYHTPSGSSHVALLNSARTQCGLAQSSMGGSHIARAVGTSTPTGVSGSSRQTRGLMQLPARAYAEYSHNSTLKHMINKIRRDSNFFSRYQHNRDLVAFLNMFADASKEMPEGWEMKFDRSQKTPSSNTTGIVESHRITNTHTVPQSYNEKVLLFLRQPNIMDILKTKQPAISHHNSSLRTKVNAIREHGIEMLERLSNDVELIMLLSTLENDIMSYVPPHLMPEIGRSPHGSPQDSPTASPAIQRANIRVPASHKRDFQAKLRVFHRKLENKGLGQGPSKIKLDYGGPSREFFFLISRELFNPYYGLFEYSANDTYTVQISPLSVFVDNYHEWFRFSGRIIALALIHQYLLDVFFTRPFYKALLRIDLESLDAVFHQSLQCIKESDITDMGLDLTFSVNEEVFGQITERELKPNGKNIAVTERNKKEYLERIVIDPRIVTIFDARELELVIAGYHDHHVVIQWFWTAVERYDNERRLRLLQFVTGTSSIPYEGFSALRGSNGPRKFCVEKWGKITSLPRAHTCFNRIDLPPYTSFEMLFEKLSIAVEETSTFGME</sequence>
<comment type="catalytic activity">
    <reaction evidence="1">
        <text>S-ubiquitinyl-[E2 ubiquitin-conjugating enzyme]-L-cysteine + [acceptor protein]-L-lysine = [E2 ubiquitin-conjugating enzyme]-L-cysteine + N(6)-ubiquitinyl-[acceptor protein]-L-lysine.</text>
        <dbReference type="EC" id="2.3.2.26"/>
    </reaction>
</comment>
<accession>A0AAD9J660</accession>
<dbReference type="GO" id="GO:0006511">
    <property type="term" value="P:ubiquitin-dependent protein catabolic process"/>
    <property type="evidence" value="ECO:0007669"/>
    <property type="project" value="TreeGrafter"/>
</dbReference>
<comment type="pathway">
    <text evidence="2">Protein modification; protein ubiquitination.</text>
</comment>
<dbReference type="Pfam" id="PF00397">
    <property type="entry name" value="WW"/>
    <property type="match status" value="1"/>
</dbReference>
<feature type="compositionally biased region" description="Low complexity" evidence="8">
    <location>
        <begin position="103"/>
        <end position="113"/>
    </location>
</feature>
<dbReference type="Gene3D" id="3.90.1750.10">
    <property type="entry name" value="Hect, E3 ligase catalytic domains"/>
    <property type="match status" value="1"/>
</dbReference>
<evidence type="ECO:0000256" key="7">
    <source>
        <dbReference type="PROSITE-ProRule" id="PRU00104"/>
    </source>
</evidence>
<dbReference type="GO" id="GO:0016567">
    <property type="term" value="P:protein ubiquitination"/>
    <property type="evidence" value="ECO:0007669"/>
    <property type="project" value="TreeGrafter"/>
</dbReference>
<dbReference type="EC" id="2.3.2.26" evidence="3"/>
<keyword evidence="6 7" id="KW-0833">Ubl conjugation pathway</keyword>
<dbReference type="SUPFAM" id="SSF51045">
    <property type="entry name" value="WW domain"/>
    <property type="match status" value="1"/>
</dbReference>
<organism evidence="11 12">
    <name type="scientific">Paralvinella palmiformis</name>
    <dbReference type="NCBI Taxonomy" id="53620"/>
    <lineage>
        <taxon>Eukaryota</taxon>
        <taxon>Metazoa</taxon>
        <taxon>Spiralia</taxon>
        <taxon>Lophotrochozoa</taxon>
        <taxon>Annelida</taxon>
        <taxon>Polychaeta</taxon>
        <taxon>Sedentaria</taxon>
        <taxon>Canalipalpata</taxon>
        <taxon>Terebellida</taxon>
        <taxon>Terebelliformia</taxon>
        <taxon>Alvinellidae</taxon>
        <taxon>Paralvinella</taxon>
    </lineage>
</organism>
<evidence type="ECO:0000256" key="6">
    <source>
        <dbReference type="ARBA" id="ARBA00022786"/>
    </source>
</evidence>
<dbReference type="InterPro" id="IPR001202">
    <property type="entry name" value="WW_dom"/>
</dbReference>
<dbReference type="PANTHER" id="PTHR11254">
    <property type="entry name" value="HECT DOMAIN UBIQUITIN-PROTEIN LIGASE"/>
    <property type="match status" value="1"/>
</dbReference>
<dbReference type="PROSITE" id="PS01159">
    <property type="entry name" value="WW_DOMAIN_1"/>
    <property type="match status" value="1"/>
</dbReference>
<reference evidence="11" key="1">
    <citation type="journal article" date="2023" name="Mol. Biol. Evol.">
        <title>Third-Generation Sequencing Reveals the Adaptive Role of the Epigenome in Three Deep-Sea Polychaetes.</title>
        <authorList>
            <person name="Perez M."/>
            <person name="Aroh O."/>
            <person name="Sun Y."/>
            <person name="Lan Y."/>
            <person name="Juniper S.K."/>
            <person name="Young C.R."/>
            <person name="Angers B."/>
            <person name="Qian P.Y."/>
        </authorList>
    </citation>
    <scope>NUCLEOTIDE SEQUENCE</scope>
    <source>
        <strain evidence="11">P08H-3</strain>
    </source>
</reference>
<feature type="region of interest" description="Disordered" evidence="8">
    <location>
        <begin position="626"/>
        <end position="659"/>
    </location>
</feature>
<feature type="compositionally biased region" description="Pro residues" evidence="8">
    <location>
        <begin position="480"/>
        <end position="489"/>
    </location>
</feature>
<keyword evidence="5" id="KW-0677">Repeat</keyword>
<dbReference type="Proteomes" id="UP001208570">
    <property type="component" value="Unassembled WGS sequence"/>
</dbReference>
<evidence type="ECO:0000256" key="5">
    <source>
        <dbReference type="ARBA" id="ARBA00022737"/>
    </source>
</evidence>
<evidence type="ECO:0000256" key="3">
    <source>
        <dbReference type="ARBA" id="ARBA00012485"/>
    </source>
</evidence>
<keyword evidence="12" id="KW-1185">Reference proteome</keyword>